<dbReference type="OrthoDB" id="9812274at2"/>
<accession>A0A1N6GKY1</accession>
<dbReference type="EMBL" id="FSRE01000003">
    <property type="protein sequence ID" value="SIO08166.1"/>
    <property type="molecule type" value="Genomic_DNA"/>
</dbReference>
<dbReference type="GO" id="GO:0003841">
    <property type="term" value="F:1-acylglycerol-3-phosphate O-acyltransferase activity"/>
    <property type="evidence" value="ECO:0007669"/>
    <property type="project" value="TreeGrafter"/>
</dbReference>
<dbReference type="RefSeq" id="WP_084188289.1">
    <property type="nucleotide sequence ID" value="NZ_FSRE01000003.1"/>
</dbReference>
<reference evidence="7" key="1">
    <citation type="submission" date="2016-11" db="EMBL/GenBank/DDBJ databases">
        <authorList>
            <person name="Varghese N."/>
            <person name="Submissions S."/>
        </authorList>
    </citation>
    <scope>NUCLEOTIDE SEQUENCE [LARGE SCALE GENOMIC DNA]</scope>
    <source>
        <strain evidence="7">DSM 17737</strain>
    </source>
</reference>
<evidence type="ECO:0000256" key="2">
    <source>
        <dbReference type="ARBA" id="ARBA00022679"/>
    </source>
</evidence>
<evidence type="ECO:0000256" key="4">
    <source>
        <dbReference type="SAM" id="MobiDB-lite"/>
    </source>
</evidence>
<dbReference type="SMART" id="SM00563">
    <property type="entry name" value="PlsC"/>
    <property type="match status" value="1"/>
</dbReference>
<dbReference type="PANTHER" id="PTHR10434">
    <property type="entry name" value="1-ACYL-SN-GLYCEROL-3-PHOSPHATE ACYLTRANSFERASE"/>
    <property type="match status" value="1"/>
</dbReference>
<name>A0A1N6GKY1_9GAMM</name>
<organism evidence="6 7">
    <name type="scientific">Sulfurivirga caldicuralii</name>
    <dbReference type="NCBI Taxonomy" id="364032"/>
    <lineage>
        <taxon>Bacteria</taxon>
        <taxon>Pseudomonadati</taxon>
        <taxon>Pseudomonadota</taxon>
        <taxon>Gammaproteobacteria</taxon>
        <taxon>Thiotrichales</taxon>
        <taxon>Piscirickettsiaceae</taxon>
        <taxon>Sulfurivirga</taxon>
    </lineage>
</organism>
<evidence type="ECO:0000313" key="6">
    <source>
        <dbReference type="EMBL" id="SIO08166.1"/>
    </source>
</evidence>
<sequence length="280" mass="31462">MSVKEKSSIRHTLPTPESSPPAPQEASPAPGGWQRWLPVVLVRSTLFEIGRIASMIFFAVTGQFLWPFSFKVRYRYMTLWGKFTLWWLKVTCGIRYQVEGCKNIDTRKNGLIFARHESAWETIALQSIFPPQVYVLKKELLQIPFFGWGMALLHPIALDRKAGRKALQKLVSEGLKRLQAGLWVAIFPEGTRMPPGVLGEIKIGGPMLAAKADVPSYLVAHNAGEMWPKNSFLKYPGTIRVVISEPFNFYGQPPKQIAQQMKAWFAAHLLSRAGGEPAVT</sequence>
<dbReference type="Proteomes" id="UP000198461">
    <property type="component" value="Unassembled WGS sequence"/>
</dbReference>
<dbReference type="GO" id="GO:0006654">
    <property type="term" value="P:phosphatidic acid biosynthetic process"/>
    <property type="evidence" value="ECO:0007669"/>
    <property type="project" value="TreeGrafter"/>
</dbReference>
<feature type="domain" description="Phospholipid/glycerol acyltransferase" evidence="5">
    <location>
        <begin position="110"/>
        <end position="224"/>
    </location>
</feature>
<dbReference type="SUPFAM" id="SSF69593">
    <property type="entry name" value="Glycerol-3-phosphate (1)-acyltransferase"/>
    <property type="match status" value="1"/>
</dbReference>
<dbReference type="STRING" id="364032.SAMN05443662_1391"/>
<comment type="pathway">
    <text evidence="1">Lipid metabolism.</text>
</comment>
<dbReference type="CDD" id="cd07989">
    <property type="entry name" value="LPLAT_AGPAT-like"/>
    <property type="match status" value="1"/>
</dbReference>
<dbReference type="InterPro" id="IPR002123">
    <property type="entry name" value="Plipid/glycerol_acylTrfase"/>
</dbReference>
<evidence type="ECO:0000256" key="3">
    <source>
        <dbReference type="ARBA" id="ARBA00023315"/>
    </source>
</evidence>
<dbReference type="AlphaFoldDB" id="A0A1N6GKY1"/>
<protein>
    <submittedName>
        <fullName evidence="6">1-acyl-sn-glycerol-3-phosphate acyltransferase</fullName>
    </submittedName>
</protein>
<evidence type="ECO:0000259" key="5">
    <source>
        <dbReference type="SMART" id="SM00563"/>
    </source>
</evidence>
<dbReference type="Pfam" id="PF01553">
    <property type="entry name" value="Acyltransferase"/>
    <property type="match status" value="1"/>
</dbReference>
<keyword evidence="2 6" id="KW-0808">Transferase</keyword>
<proteinExistence type="predicted"/>
<keyword evidence="7" id="KW-1185">Reference proteome</keyword>
<gene>
    <name evidence="6" type="ORF">SAMN05443662_1391</name>
</gene>
<evidence type="ECO:0000313" key="7">
    <source>
        <dbReference type="Proteomes" id="UP000198461"/>
    </source>
</evidence>
<evidence type="ECO:0000256" key="1">
    <source>
        <dbReference type="ARBA" id="ARBA00005189"/>
    </source>
</evidence>
<feature type="region of interest" description="Disordered" evidence="4">
    <location>
        <begin position="1"/>
        <end position="30"/>
    </location>
</feature>
<dbReference type="PANTHER" id="PTHR10434:SF40">
    <property type="entry name" value="1-ACYL-SN-GLYCEROL-3-PHOSPHATE ACYLTRANSFERASE"/>
    <property type="match status" value="1"/>
</dbReference>
<keyword evidence="3 6" id="KW-0012">Acyltransferase</keyword>